<reference evidence="6" key="1">
    <citation type="journal article" date="2015" name="Nature">
        <title>Complex archaea that bridge the gap between prokaryotes and eukaryotes.</title>
        <authorList>
            <person name="Spang A."/>
            <person name="Saw J.H."/>
            <person name="Jorgensen S.L."/>
            <person name="Zaremba-Niedzwiedzka K."/>
            <person name="Martijn J."/>
            <person name="Lind A.E."/>
            <person name="van Eijk R."/>
            <person name="Schleper C."/>
            <person name="Guy L."/>
            <person name="Ettema T.J."/>
        </authorList>
    </citation>
    <scope>NUCLEOTIDE SEQUENCE</scope>
</reference>
<dbReference type="InterPro" id="IPR004881">
    <property type="entry name" value="Ribosome_biogen_GTPase_RsgA"/>
</dbReference>
<dbReference type="AlphaFoldDB" id="A0A0F9DLC1"/>
<dbReference type="Gene3D" id="1.10.40.50">
    <property type="entry name" value="Probable gtpase engc, domain 3"/>
    <property type="match status" value="1"/>
</dbReference>
<dbReference type="EMBL" id="LAZR01028481">
    <property type="protein sequence ID" value="KKL62469.1"/>
    <property type="molecule type" value="Genomic_DNA"/>
</dbReference>
<dbReference type="CDD" id="cd01854">
    <property type="entry name" value="YjeQ_EngC"/>
    <property type="match status" value="1"/>
</dbReference>
<dbReference type="Gene3D" id="3.40.50.300">
    <property type="entry name" value="P-loop containing nucleotide triphosphate hydrolases"/>
    <property type="match status" value="1"/>
</dbReference>
<dbReference type="GO" id="GO:0003924">
    <property type="term" value="F:GTPase activity"/>
    <property type="evidence" value="ECO:0007669"/>
    <property type="project" value="InterPro"/>
</dbReference>
<evidence type="ECO:0008006" key="7">
    <source>
        <dbReference type="Google" id="ProtNLM"/>
    </source>
</evidence>
<evidence type="ECO:0000256" key="2">
    <source>
        <dbReference type="ARBA" id="ARBA00023134"/>
    </source>
</evidence>
<dbReference type="Gene3D" id="2.40.50.140">
    <property type="entry name" value="Nucleic acid-binding proteins"/>
    <property type="match status" value="1"/>
</dbReference>
<proteinExistence type="inferred from homology"/>
<dbReference type="PROSITE" id="PS50936">
    <property type="entry name" value="ENGC_GTPASE"/>
    <property type="match status" value="1"/>
</dbReference>
<dbReference type="PANTHER" id="PTHR32120">
    <property type="entry name" value="SMALL RIBOSOMAL SUBUNIT BIOGENESIS GTPASE RSGA"/>
    <property type="match status" value="1"/>
</dbReference>
<feature type="compositionally biased region" description="Basic residues" evidence="3">
    <location>
        <begin position="20"/>
        <end position="29"/>
    </location>
</feature>
<dbReference type="Pfam" id="PF03193">
    <property type="entry name" value="RsgA_GTPase"/>
    <property type="match status" value="1"/>
</dbReference>
<evidence type="ECO:0000256" key="1">
    <source>
        <dbReference type="ARBA" id="ARBA00022741"/>
    </source>
</evidence>
<evidence type="ECO:0000259" key="4">
    <source>
        <dbReference type="PROSITE" id="PS50936"/>
    </source>
</evidence>
<keyword evidence="2" id="KW-0342">GTP-binding</keyword>
<dbReference type="InterPro" id="IPR030378">
    <property type="entry name" value="G_CP_dom"/>
</dbReference>
<dbReference type="SUPFAM" id="SSF50249">
    <property type="entry name" value="Nucleic acid-binding proteins"/>
    <property type="match status" value="1"/>
</dbReference>
<accession>A0A0F9DLC1</accession>
<sequence length="370" mass="42473">MSDKFDKYLEEEEHFLKDTKKSRKQRKLKSSKDRSKYKKTDIQKSKIVSPTKNESKKHLDKGVVLSILGEEILVSFNKKEYKCTLRGILKKEKTKNKNILAVGDIVNISFKNDKEASIESIDKRYSILSRLEARTKKQSIIAVNIDQVLITSSVVKPHLKPFLIDRYIIACTKGNMSPVIIINKIDLLKLGKEEEEEEKYKNFLKIYEELGYLILSISCKTKIGLNSLLNVMKGKTSVFSGQSGCGKTTLINSVLHTKFKTGELIKKTYKGAHITTKSQLIELKKGGFCVDTPGIKGFGIWDLELEDLKNHFFEFENFAKNCKFGDCKHIDEPSCKVKEALDKNKISFLRFEAYRCLIKEILEKKESLYE</sequence>
<evidence type="ECO:0000313" key="6">
    <source>
        <dbReference type="EMBL" id="KKL62469.1"/>
    </source>
</evidence>
<organism evidence="6">
    <name type="scientific">marine sediment metagenome</name>
    <dbReference type="NCBI Taxonomy" id="412755"/>
    <lineage>
        <taxon>unclassified sequences</taxon>
        <taxon>metagenomes</taxon>
        <taxon>ecological metagenomes</taxon>
    </lineage>
</organism>
<dbReference type="SUPFAM" id="SSF52540">
    <property type="entry name" value="P-loop containing nucleoside triphosphate hydrolases"/>
    <property type="match status" value="1"/>
</dbReference>
<dbReference type="NCBIfam" id="TIGR00157">
    <property type="entry name" value="ribosome small subunit-dependent GTPase A"/>
    <property type="match status" value="1"/>
</dbReference>
<feature type="domain" description="CP-type G" evidence="5">
    <location>
        <begin position="133"/>
        <end position="298"/>
    </location>
</feature>
<dbReference type="GO" id="GO:0005525">
    <property type="term" value="F:GTP binding"/>
    <property type="evidence" value="ECO:0007669"/>
    <property type="project" value="UniProtKB-KW"/>
</dbReference>
<dbReference type="InterPro" id="IPR027417">
    <property type="entry name" value="P-loop_NTPase"/>
</dbReference>
<feature type="domain" description="EngC GTPase" evidence="4">
    <location>
        <begin position="143"/>
        <end position="296"/>
    </location>
</feature>
<evidence type="ECO:0000259" key="5">
    <source>
        <dbReference type="PROSITE" id="PS51721"/>
    </source>
</evidence>
<dbReference type="PANTHER" id="PTHR32120:SF11">
    <property type="entry name" value="SMALL RIBOSOMAL SUBUNIT BIOGENESIS GTPASE RSGA 1, MITOCHONDRIAL-RELATED"/>
    <property type="match status" value="1"/>
</dbReference>
<dbReference type="InterPro" id="IPR010914">
    <property type="entry name" value="RsgA_GTPase_dom"/>
</dbReference>
<name>A0A0F9DLC1_9ZZZZ</name>
<evidence type="ECO:0000256" key="3">
    <source>
        <dbReference type="SAM" id="MobiDB-lite"/>
    </source>
</evidence>
<dbReference type="PROSITE" id="PS51721">
    <property type="entry name" value="G_CP"/>
    <property type="match status" value="1"/>
</dbReference>
<dbReference type="HAMAP" id="MF_01820">
    <property type="entry name" value="GTPase_RsgA"/>
    <property type="match status" value="1"/>
</dbReference>
<keyword evidence="1" id="KW-0547">Nucleotide-binding</keyword>
<comment type="caution">
    <text evidence="6">The sequence shown here is derived from an EMBL/GenBank/DDBJ whole genome shotgun (WGS) entry which is preliminary data.</text>
</comment>
<feature type="compositionally biased region" description="Basic and acidic residues" evidence="3">
    <location>
        <begin position="30"/>
        <end position="44"/>
    </location>
</feature>
<dbReference type="InterPro" id="IPR012340">
    <property type="entry name" value="NA-bd_OB-fold"/>
</dbReference>
<gene>
    <name evidence="6" type="ORF">LCGC14_2184890</name>
</gene>
<protein>
    <recommendedName>
        <fullName evidence="7">Small ribosomal subunit biogenesis GTPase RsgA</fullName>
    </recommendedName>
</protein>
<feature type="region of interest" description="Disordered" evidence="3">
    <location>
        <begin position="18"/>
        <end position="54"/>
    </location>
</feature>